<dbReference type="AlphaFoldDB" id="A0A067FPI5"/>
<dbReference type="InterPro" id="IPR035595">
    <property type="entry name" value="UDP_glycos_trans_CS"/>
</dbReference>
<organism evidence="7 8">
    <name type="scientific">Citrus sinensis</name>
    <name type="common">Sweet orange</name>
    <name type="synonym">Citrus aurantium var. sinensis</name>
    <dbReference type="NCBI Taxonomy" id="2711"/>
    <lineage>
        <taxon>Eukaryota</taxon>
        <taxon>Viridiplantae</taxon>
        <taxon>Streptophyta</taxon>
        <taxon>Embryophyta</taxon>
        <taxon>Tracheophyta</taxon>
        <taxon>Spermatophyta</taxon>
        <taxon>Magnoliopsida</taxon>
        <taxon>eudicotyledons</taxon>
        <taxon>Gunneridae</taxon>
        <taxon>Pentapetalae</taxon>
        <taxon>rosids</taxon>
        <taxon>malvids</taxon>
        <taxon>Sapindales</taxon>
        <taxon>Rutaceae</taxon>
        <taxon>Aurantioideae</taxon>
        <taxon>Citrus</taxon>
    </lineage>
</organism>
<dbReference type="FunFam" id="3.40.50.2000:FF:000040">
    <property type="entry name" value="UDP-glycosyltransferase 76C1"/>
    <property type="match status" value="1"/>
</dbReference>
<dbReference type="Proteomes" id="UP000027120">
    <property type="component" value="Unassembled WGS sequence"/>
</dbReference>
<keyword evidence="2 5" id="KW-0328">Glycosyltransferase</keyword>
<dbReference type="EMBL" id="KK784893">
    <property type="protein sequence ID" value="KDO69253.1"/>
    <property type="molecule type" value="Genomic_DNA"/>
</dbReference>
<dbReference type="PROSITE" id="PS00375">
    <property type="entry name" value="UDPGT"/>
    <property type="match status" value="1"/>
</dbReference>
<dbReference type="GO" id="GO:0035251">
    <property type="term" value="F:UDP-glucosyltransferase activity"/>
    <property type="evidence" value="ECO:0000318"/>
    <property type="project" value="GO_Central"/>
</dbReference>
<dbReference type="PaxDb" id="2711-XP_006486449.1"/>
<keyword evidence="3 5" id="KW-0808">Transferase</keyword>
<dbReference type="PANTHER" id="PTHR11926:SF1392">
    <property type="entry name" value="GLYCOSYLTRANSFERASE"/>
    <property type="match status" value="1"/>
</dbReference>
<comment type="similarity">
    <text evidence="1 5">Belongs to the UDP-glycosyltransferase family.</text>
</comment>
<dbReference type="InterPro" id="IPR002213">
    <property type="entry name" value="UDP_glucos_trans"/>
</dbReference>
<keyword evidence="8" id="KW-1185">Reference proteome</keyword>
<evidence type="ECO:0000256" key="2">
    <source>
        <dbReference type="ARBA" id="ARBA00022676"/>
    </source>
</evidence>
<dbReference type="PANTHER" id="PTHR11926">
    <property type="entry name" value="GLUCOSYL/GLUCURONOSYL TRANSFERASES"/>
    <property type="match status" value="1"/>
</dbReference>
<evidence type="ECO:0000256" key="6">
    <source>
        <dbReference type="RuleBase" id="RU362057"/>
    </source>
</evidence>
<dbReference type="SMR" id="A0A067FPI5"/>
<dbReference type="Pfam" id="PF00201">
    <property type="entry name" value="UDPGT"/>
    <property type="match status" value="1"/>
</dbReference>
<evidence type="ECO:0000256" key="5">
    <source>
        <dbReference type="RuleBase" id="RU003718"/>
    </source>
</evidence>
<evidence type="ECO:0000256" key="3">
    <source>
        <dbReference type="ARBA" id="ARBA00022679"/>
    </source>
</evidence>
<dbReference type="eggNOG" id="KOG1192">
    <property type="taxonomic scope" value="Eukaryota"/>
</dbReference>
<comment type="catalytic activity">
    <reaction evidence="4">
        <text>7-deoxyloganetate + UDP-alpha-D-glucose = 7-deoxyloganate + UDP + H(+)</text>
        <dbReference type="Rhea" id="RHEA:39895"/>
        <dbReference type="ChEBI" id="CHEBI:15378"/>
        <dbReference type="ChEBI" id="CHEBI:58223"/>
        <dbReference type="ChEBI" id="CHEBI:58885"/>
        <dbReference type="ChEBI" id="CHEBI:76844"/>
        <dbReference type="ChEBI" id="CHEBI:76846"/>
        <dbReference type="EC" id="2.4.1.323"/>
    </reaction>
</comment>
<evidence type="ECO:0000256" key="1">
    <source>
        <dbReference type="ARBA" id="ARBA00009995"/>
    </source>
</evidence>
<dbReference type="CDD" id="cd03784">
    <property type="entry name" value="GT1_Gtf-like"/>
    <property type="match status" value="1"/>
</dbReference>
<accession>A0A067FPI5</accession>
<proteinExistence type="inferred from homology"/>
<dbReference type="Gene3D" id="3.40.50.2000">
    <property type="entry name" value="Glycogen Phosphorylase B"/>
    <property type="match status" value="2"/>
</dbReference>
<dbReference type="GO" id="GO:0102970">
    <property type="term" value="F:7-deoxyloganetic acid glucosyltransferase activity"/>
    <property type="evidence" value="ECO:0007669"/>
    <property type="project" value="UniProtKB-EC"/>
</dbReference>
<evidence type="ECO:0000313" key="7">
    <source>
        <dbReference type="EMBL" id="KDO69253.1"/>
    </source>
</evidence>
<gene>
    <name evidence="7" type="ORF">CISIN_1g011848mg</name>
</gene>
<protein>
    <recommendedName>
        <fullName evidence="6">Glycosyltransferase</fullName>
        <ecNumber evidence="6">2.4.1.-</ecNumber>
    </recommendedName>
</protein>
<dbReference type="EC" id="2.4.1.-" evidence="6"/>
<dbReference type="SUPFAM" id="SSF53756">
    <property type="entry name" value="UDP-Glycosyltransferase/glycogen phosphorylase"/>
    <property type="match status" value="1"/>
</dbReference>
<reference evidence="7 8" key="1">
    <citation type="submission" date="2014-04" db="EMBL/GenBank/DDBJ databases">
        <authorList>
            <consortium name="International Citrus Genome Consortium"/>
            <person name="Gmitter F."/>
            <person name="Chen C."/>
            <person name="Farmerie W."/>
            <person name="Harkins T."/>
            <person name="Desany B."/>
            <person name="Mohiuddin M."/>
            <person name="Kodira C."/>
            <person name="Borodovsky M."/>
            <person name="Lomsadze A."/>
            <person name="Burns P."/>
            <person name="Jenkins J."/>
            <person name="Prochnik S."/>
            <person name="Shu S."/>
            <person name="Chapman J."/>
            <person name="Pitluck S."/>
            <person name="Schmutz J."/>
            <person name="Rokhsar D."/>
        </authorList>
    </citation>
    <scope>NUCLEOTIDE SEQUENCE</scope>
</reference>
<sequence length="476" mass="53510">MEKQDHVHVAILPLPAVGHVNSMLNLAELLGHAGIKITFLNTEHYYDRVIRHSSDAFSRYMQIPGFQFKTLTDGLPRDHPRTPDKFPELVDSLNCATPPLLKEMVSDSKSPVNCIITDGYMSRAIDAAREVGVSIIYFRTISACAFWSFHCIPDIIDAGELPIKGTEDMDRLITTVPGMEGFLRCRDLPSFCRVNDPMDPHLLLFARETRLSAHADGLILNTFEDLEGPILSQIRNHSCPNIYSIGPLNAHLKVRIPEKTYSSSSLWKIDRSCMAWLDKQPKQSVIYVSFGSIAVMSRDQLIEFYYGLVHSKKSFLWVIRPDLISGKDGENQIPEELLEATKERGCIAGWVPQEEVLAHSAVGGFLTHCGWNSTLESIVAGMPMICWPSFADQQINSRFVGEVWKLGLDIKDLCDRNIVEKAVNDLMVERKEEFMESADRMANLAKKSVNKGGSSYCNLDRLVNDIKMMSSQPQNC</sequence>
<evidence type="ECO:0000313" key="8">
    <source>
        <dbReference type="Proteomes" id="UP000027120"/>
    </source>
</evidence>
<dbReference type="FunFam" id="3.40.50.2000:FF:000065">
    <property type="entry name" value="Glycosyltransferase"/>
    <property type="match status" value="1"/>
</dbReference>
<evidence type="ECO:0000256" key="4">
    <source>
        <dbReference type="ARBA" id="ARBA00051827"/>
    </source>
</evidence>
<name>A0A067FPI5_CITSI</name>